<organism evidence="2 3">
    <name type="scientific">Bacillus thuringiensis serovar mexicanensis</name>
    <dbReference type="NCBI Taxonomy" id="180868"/>
    <lineage>
        <taxon>Bacteria</taxon>
        <taxon>Bacillati</taxon>
        <taxon>Bacillota</taxon>
        <taxon>Bacilli</taxon>
        <taxon>Bacillales</taxon>
        <taxon>Bacillaceae</taxon>
        <taxon>Bacillus</taxon>
        <taxon>Bacillus cereus group</taxon>
    </lineage>
</organism>
<reference evidence="2 3" key="1">
    <citation type="submission" date="2016-10" db="EMBL/GenBank/DDBJ databases">
        <title>Comparative genomics of Bacillus thuringiensis reveals a path to pathogens against multiple invertebrate hosts.</title>
        <authorList>
            <person name="Zheng J."/>
            <person name="Gao Q."/>
            <person name="Liu H."/>
            <person name="Peng D."/>
            <person name="Ruan L."/>
            <person name="Sun M."/>
        </authorList>
    </citation>
    <scope>NUCLEOTIDE SEQUENCE [LARGE SCALE GENOMIC DNA]</scope>
    <source>
        <strain evidence="2">BGSC 4AC1</strain>
    </source>
</reference>
<dbReference type="RefSeq" id="WP_000692388.1">
    <property type="nucleotide sequence ID" value="NZ_NFCF01000063.1"/>
</dbReference>
<protein>
    <submittedName>
        <fullName evidence="2">Serine/threonine protein phosphatase</fullName>
    </submittedName>
</protein>
<dbReference type="GO" id="GO:0016787">
    <property type="term" value="F:hydrolase activity"/>
    <property type="evidence" value="ECO:0007669"/>
    <property type="project" value="InterPro"/>
</dbReference>
<dbReference type="InterPro" id="IPR029052">
    <property type="entry name" value="Metallo-depent_PP-like"/>
</dbReference>
<accession>A0A242WAI7</accession>
<comment type="caution">
    <text evidence="2">The sequence shown here is derived from an EMBL/GenBank/DDBJ whole genome shotgun (WGS) entry which is preliminary data.</text>
</comment>
<name>A0A242WAI7_BACTU</name>
<dbReference type="AlphaFoldDB" id="A0A242WAI7"/>
<evidence type="ECO:0000313" key="2">
    <source>
        <dbReference type="EMBL" id="OTW50787.1"/>
    </source>
</evidence>
<feature type="domain" description="Calcineurin-like phosphoesterase" evidence="1">
    <location>
        <begin position="1"/>
        <end position="164"/>
    </location>
</feature>
<sequence>MKIIVFSNTTGGIKELVEQNELLAVKLDLILLLGDIHKRALYSIEHFFKDIPIYGVLGENDSKDAFHDTNIKSLHRNVLNIKGYTIAGFSGVPIYTDNHKVANQFTEQELSTFLDKIGPVDIFVAHANPRWAKPEDELDLYRGFEEYSNYLLRDKPKLFLHGHTGSPLVYNIHDDTTIITVNEYQVLTID</sequence>
<dbReference type="Gene3D" id="3.60.21.10">
    <property type="match status" value="1"/>
</dbReference>
<evidence type="ECO:0000259" key="1">
    <source>
        <dbReference type="Pfam" id="PF00149"/>
    </source>
</evidence>
<proteinExistence type="predicted"/>
<dbReference type="SUPFAM" id="SSF56300">
    <property type="entry name" value="Metallo-dependent phosphatases"/>
    <property type="match status" value="1"/>
</dbReference>
<dbReference type="InterPro" id="IPR004843">
    <property type="entry name" value="Calcineurin-like_PHP"/>
</dbReference>
<evidence type="ECO:0000313" key="3">
    <source>
        <dbReference type="Proteomes" id="UP000195152"/>
    </source>
</evidence>
<dbReference type="EMBL" id="NFCF01000063">
    <property type="protein sequence ID" value="OTW50787.1"/>
    <property type="molecule type" value="Genomic_DNA"/>
</dbReference>
<dbReference type="Proteomes" id="UP000195152">
    <property type="component" value="Unassembled WGS sequence"/>
</dbReference>
<dbReference type="Pfam" id="PF00149">
    <property type="entry name" value="Metallophos"/>
    <property type="match status" value="1"/>
</dbReference>
<gene>
    <name evidence="2" type="ORF">BK699_09555</name>
</gene>